<evidence type="ECO:0000313" key="1">
    <source>
        <dbReference type="EMBL" id="KAF5850305.1"/>
    </source>
</evidence>
<accession>A0A8H6DXN0</accession>
<dbReference type="EMBL" id="WNKQ01000007">
    <property type="protein sequence ID" value="KAF5850305.1"/>
    <property type="molecule type" value="Genomic_DNA"/>
</dbReference>
<proteinExistence type="predicted"/>
<dbReference type="Proteomes" id="UP000624244">
    <property type="component" value="Unassembled WGS sequence"/>
</dbReference>
<dbReference type="AlphaFoldDB" id="A0A8H6DXN0"/>
<comment type="caution">
    <text evidence="1">The sequence shown here is derived from an EMBL/GenBank/DDBJ whole genome shotgun (WGS) entry which is preliminary data.</text>
</comment>
<protein>
    <submittedName>
        <fullName evidence="1">Uncharacterized protein</fullName>
    </submittedName>
</protein>
<evidence type="ECO:0000313" key="2">
    <source>
        <dbReference type="Proteomes" id="UP000624244"/>
    </source>
</evidence>
<name>A0A8H6DXN0_COCSA</name>
<gene>
    <name evidence="1" type="ORF">GGP41_002505</name>
</gene>
<organism evidence="1 2">
    <name type="scientific">Cochliobolus sativus</name>
    <name type="common">Common root rot and spot blotch fungus</name>
    <name type="synonym">Bipolaris sorokiniana</name>
    <dbReference type="NCBI Taxonomy" id="45130"/>
    <lineage>
        <taxon>Eukaryota</taxon>
        <taxon>Fungi</taxon>
        <taxon>Dikarya</taxon>
        <taxon>Ascomycota</taxon>
        <taxon>Pezizomycotina</taxon>
        <taxon>Dothideomycetes</taxon>
        <taxon>Pleosporomycetidae</taxon>
        <taxon>Pleosporales</taxon>
        <taxon>Pleosporineae</taxon>
        <taxon>Pleosporaceae</taxon>
        <taxon>Bipolaris</taxon>
    </lineage>
</organism>
<reference evidence="1" key="1">
    <citation type="submission" date="2019-11" db="EMBL/GenBank/DDBJ databases">
        <title>Bipolaris sorokiniana Genome sequencing.</title>
        <authorList>
            <person name="Wang H."/>
        </authorList>
    </citation>
    <scope>NUCLEOTIDE SEQUENCE</scope>
</reference>
<sequence length="101" mass="11363">MPADRQLLLHQHTCYTEHFWGLVSIRGSHKSQLGHRCCCLGGCSASLTRAAFAPPLLIKNVAEDQVRNVIDCVVCWSSWICHSQRYESSARFDGHGPLNPW</sequence>